<evidence type="ECO:0000313" key="2">
    <source>
        <dbReference type="Proteomes" id="UP001597520"/>
    </source>
</evidence>
<keyword evidence="2" id="KW-1185">Reference proteome</keyword>
<protein>
    <submittedName>
        <fullName evidence="1">Uncharacterized protein</fullName>
    </submittedName>
</protein>
<dbReference type="Proteomes" id="UP001597520">
    <property type="component" value="Unassembled WGS sequence"/>
</dbReference>
<comment type="caution">
    <text evidence="1">The sequence shown here is derived from an EMBL/GenBank/DDBJ whole genome shotgun (WGS) entry which is preliminary data.</text>
</comment>
<reference evidence="2" key="1">
    <citation type="journal article" date="2019" name="Int. J. Syst. Evol. Microbiol.">
        <title>The Global Catalogue of Microorganisms (GCM) 10K type strain sequencing project: providing services to taxonomists for standard genome sequencing and annotation.</title>
        <authorList>
            <consortium name="The Broad Institute Genomics Platform"/>
            <consortium name="The Broad Institute Genome Sequencing Center for Infectious Disease"/>
            <person name="Wu L."/>
            <person name="Ma J."/>
        </authorList>
    </citation>
    <scope>NUCLEOTIDE SEQUENCE [LARGE SCALE GENOMIC DNA]</scope>
    <source>
        <strain evidence="2">KCTC 33792</strain>
    </source>
</reference>
<organism evidence="1 2">
    <name type="scientific">Salibacterium lacus</name>
    <dbReference type="NCBI Taxonomy" id="1898109"/>
    <lineage>
        <taxon>Bacteria</taxon>
        <taxon>Bacillati</taxon>
        <taxon>Bacillota</taxon>
        <taxon>Bacilli</taxon>
        <taxon>Bacillales</taxon>
        <taxon>Bacillaceae</taxon>
    </lineage>
</organism>
<accession>A0ABW5SZC3</accession>
<evidence type="ECO:0000313" key="1">
    <source>
        <dbReference type="EMBL" id="MFD2704653.1"/>
    </source>
</evidence>
<name>A0ABW5SZC3_9BACI</name>
<sequence>MSTADVNRFTFALRYRLWLAEEADKYDDILFECERELPAADVDRLTDEILTAHSR</sequence>
<dbReference type="EMBL" id="JBHUML010000002">
    <property type="protein sequence ID" value="MFD2704653.1"/>
    <property type="molecule type" value="Genomic_DNA"/>
</dbReference>
<dbReference type="RefSeq" id="WP_380711930.1">
    <property type="nucleotide sequence ID" value="NZ_JBHUML010000002.1"/>
</dbReference>
<proteinExistence type="predicted"/>
<gene>
    <name evidence="1" type="ORF">ACFSUB_04185</name>
</gene>